<dbReference type="PANTHER" id="PTHR37467">
    <property type="entry name" value="EXPORTED CALCIUM-BINDING GLYCOPROTEIN-RELATED"/>
    <property type="match status" value="1"/>
</dbReference>
<organism evidence="5 6">
    <name type="scientific">Candidatus Magasanikbacteria bacterium GW2011_GWC2_37_14</name>
    <dbReference type="NCBI Taxonomy" id="1619046"/>
    <lineage>
        <taxon>Bacteria</taxon>
        <taxon>Candidatus Magasanikiibacteriota</taxon>
    </lineage>
</organism>
<dbReference type="InterPro" id="IPR028974">
    <property type="entry name" value="TSP_type-3_rpt"/>
</dbReference>
<dbReference type="SUPFAM" id="SSF103647">
    <property type="entry name" value="TSP type-3 repeat"/>
    <property type="match status" value="1"/>
</dbReference>
<keyword evidence="3" id="KW-0732">Signal</keyword>
<dbReference type="EMBL" id="LBSX01000006">
    <property type="protein sequence ID" value="KKQ27726.1"/>
    <property type="molecule type" value="Genomic_DNA"/>
</dbReference>
<dbReference type="InterPro" id="IPR059100">
    <property type="entry name" value="TSP3_bac"/>
</dbReference>
<evidence type="ECO:0000256" key="1">
    <source>
        <dbReference type="ARBA" id="ARBA00004613"/>
    </source>
</evidence>
<keyword evidence="2" id="KW-0964">Secreted</keyword>
<keyword evidence="4" id="KW-0106">Calcium</keyword>
<proteinExistence type="predicted"/>
<dbReference type="Gene3D" id="4.10.1080.10">
    <property type="entry name" value="TSP type-3 repeat"/>
    <property type="match status" value="1"/>
</dbReference>
<evidence type="ECO:0000256" key="3">
    <source>
        <dbReference type="ARBA" id="ARBA00022729"/>
    </source>
</evidence>
<dbReference type="PANTHER" id="PTHR37467:SF1">
    <property type="entry name" value="EXPORTED CALCIUM-BINDING GLYCOPROTEIN"/>
    <property type="match status" value="1"/>
</dbReference>
<protein>
    <submittedName>
        <fullName evidence="5">Uncharacterized protein</fullName>
    </submittedName>
</protein>
<accession>A0A0G0JI51</accession>
<dbReference type="GO" id="GO:0005509">
    <property type="term" value="F:calcium ion binding"/>
    <property type="evidence" value="ECO:0007669"/>
    <property type="project" value="InterPro"/>
</dbReference>
<comment type="subcellular location">
    <subcellularLocation>
        <location evidence="1">Secreted</location>
    </subcellularLocation>
</comment>
<gene>
    <name evidence="5" type="ORF">US42_C0006G0033</name>
</gene>
<dbReference type="Pfam" id="PF18884">
    <property type="entry name" value="TSP3_bac"/>
    <property type="match status" value="2"/>
</dbReference>
<sequence length="504" mass="56488">MQKIQDRQILVFGIFLLASFFIGNYVLADSAYVNINNRESVTRIRAVTIDFSAPEGTRQMLISNDSGLYGAEWEPYQESKTWYLEYGVGTHTVYVKFKDKAGSISQIYKDTIQLSPAKEMGVEFEINDGAKETISRKVTLTIKYTPGVEGMIISNNEKFTGLSFSDVSESAVWALSEGSGQKKVYIQFKDSAGHVKTISDTIKYSEPANYINDGVLLKGQGSTIYYLGEDYKLHPFSSSLVFHSWYSNFSKVQYVGNAKLREYEIGSTMCVRPGTWLLKFNDAPTVYAVEPGCKLRPILSEAQAYLLYGSAWSKKIIELDTIERSMYQVRSYDVTNKDKKIVDRDRDGVNEAIEKLQGTSDRNSDSDNDGLSDYEEIFYWFSDPTNTDTDGDGYKDGAEIATGFSPFSSGKLKEVPEGTYRYPYGSFFSTSNGNYYYVGVGGIIYSAGSATNLTVLNGNSLSKMFVNKPPLRFNLNFSNAQTLDINVNNIEVPMIYAGNRLQRL</sequence>
<dbReference type="STRING" id="1619046.US42_C0006G0033"/>
<evidence type="ECO:0000313" key="6">
    <source>
        <dbReference type="Proteomes" id="UP000034849"/>
    </source>
</evidence>
<reference evidence="5 6" key="1">
    <citation type="journal article" date="2015" name="Nature">
        <title>rRNA introns, odd ribosomes, and small enigmatic genomes across a large radiation of phyla.</title>
        <authorList>
            <person name="Brown C.T."/>
            <person name="Hug L.A."/>
            <person name="Thomas B.C."/>
            <person name="Sharon I."/>
            <person name="Castelle C.J."/>
            <person name="Singh A."/>
            <person name="Wilkins M.J."/>
            <person name="Williams K.H."/>
            <person name="Banfield J.F."/>
        </authorList>
    </citation>
    <scope>NUCLEOTIDE SEQUENCE [LARGE SCALE GENOMIC DNA]</scope>
</reference>
<evidence type="ECO:0000256" key="2">
    <source>
        <dbReference type="ARBA" id="ARBA00022525"/>
    </source>
</evidence>
<evidence type="ECO:0000256" key="4">
    <source>
        <dbReference type="ARBA" id="ARBA00022837"/>
    </source>
</evidence>
<dbReference type="InterPro" id="IPR053180">
    <property type="entry name" value="Ca-binding_acidic-repeat"/>
</dbReference>
<dbReference type="Proteomes" id="UP000034849">
    <property type="component" value="Unassembled WGS sequence"/>
</dbReference>
<dbReference type="AlphaFoldDB" id="A0A0G0JI51"/>
<evidence type="ECO:0000313" key="5">
    <source>
        <dbReference type="EMBL" id="KKQ27726.1"/>
    </source>
</evidence>
<comment type="caution">
    <text evidence="5">The sequence shown here is derived from an EMBL/GenBank/DDBJ whole genome shotgun (WGS) entry which is preliminary data.</text>
</comment>
<name>A0A0G0JI51_9BACT</name>